<protein>
    <recommendedName>
        <fullName evidence="4">Lipoprotein</fullName>
    </recommendedName>
</protein>
<reference evidence="2 3" key="1">
    <citation type="submission" date="2023-12" db="EMBL/GenBank/DDBJ databases">
        <title>Marinobacter qingdaonensis sp. nov., isolated from the intertidal sediment of Qingdao, PR China.</title>
        <authorList>
            <person name="Li Y."/>
        </authorList>
    </citation>
    <scope>NUCLEOTIDE SEQUENCE [LARGE SCALE GENOMIC DNA]</scope>
    <source>
        <strain evidence="2 3">ASW11-75</strain>
    </source>
</reference>
<evidence type="ECO:0000256" key="1">
    <source>
        <dbReference type="SAM" id="SignalP"/>
    </source>
</evidence>
<comment type="caution">
    <text evidence="2">The sequence shown here is derived from an EMBL/GenBank/DDBJ whole genome shotgun (WGS) entry which is preliminary data.</text>
</comment>
<feature type="chain" id="PRO_5046826479" description="Lipoprotein" evidence="1">
    <location>
        <begin position="19"/>
        <end position="77"/>
    </location>
</feature>
<dbReference type="Proteomes" id="UP001305746">
    <property type="component" value="Unassembled WGS sequence"/>
</dbReference>
<accession>A0ABU5NW39</accession>
<keyword evidence="1" id="KW-0732">Signal</keyword>
<sequence length="77" mass="8666">MSAYLRMIILAVAGLVLVGCSDGNPAPRDTVFPVDFTTFVKTEVQKQSVELEPVNINEREFNFNDQNNPQAFDDLFQ</sequence>
<organism evidence="2 3">
    <name type="scientific">Marinobacter qingdaonensis</name>
    <dbReference type="NCBI Taxonomy" id="3108486"/>
    <lineage>
        <taxon>Bacteria</taxon>
        <taxon>Pseudomonadati</taxon>
        <taxon>Pseudomonadota</taxon>
        <taxon>Gammaproteobacteria</taxon>
        <taxon>Pseudomonadales</taxon>
        <taxon>Marinobacteraceae</taxon>
        <taxon>Marinobacter</taxon>
    </lineage>
</organism>
<feature type="signal peptide" evidence="1">
    <location>
        <begin position="1"/>
        <end position="18"/>
    </location>
</feature>
<dbReference type="EMBL" id="JAYDCJ010000003">
    <property type="protein sequence ID" value="MEA1080026.1"/>
    <property type="molecule type" value="Genomic_DNA"/>
</dbReference>
<dbReference type="RefSeq" id="WP_322854541.1">
    <property type="nucleotide sequence ID" value="NZ_JAYDCJ010000003.1"/>
</dbReference>
<dbReference type="PROSITE" id="PS51257">
    <property type="entry name" value="PROKAR_LIPOPROTEIN"/>
    <property type="match status" value="1"/>
</dbReference>
<name>A0ABU5NW39_9GAMM</name>
<evidence type="ECO:0000313" key="2">
    <source>
        <dbReference type="EMBL" id="MEA1080026.1"/>
    </source>
</evidence>
<keyword evidence="3" id="KW-1185">Reference proteome</keyword>
<gene>
    <name evidence="2" type="ORF">U5822_05065</name>
</gene>
<evidence type="ECO:0000313" key="3">
    <source>
        <dbReference type="Proteomes" id="UP001305746"/>
    </source>
</evidence>
<evidence type="ECO:0008006" key="4">
    <source>
        <dbReference type="Google" id="ProtNLM"/>
    </source>
</evidence>
<proteinExistence type="predicted"/>